<dbReference type="RefSeq" id="WP_128212330.1">
    <property type="nucleotide sequence ID" value="NZ_CP025746.1"/>
</dbReference>
<accession>A0A410DR51</accession>
<dbReference type="GO" id="GO:0008234">
    <property type="term" value="F:cysteine-type peptidase activity"/>
    <property type="evidence" value="ECO:0007669"/>
    <property type="project" value="UniProtKB-KW"/>
</dbReference>
<gene>
    <name evidence="7" type="ORF">C1I91_07625</name>
</gene>
<dbReference type="PANTHER" id="PTHR39178">
    <property type="entry name" value="HYPOTHETICAL RIBOSOME-ASSOCIATED PROTEIN"/>
    <property type="match status" value="1"/>
</dbReference>
<keyword evidence="3" id="KW-0378">Hydrolase</keyword>
<evidence type="ECO:0000313" key="8">
    <source>
        <dbReference type="Proteomes" id="UP000286268"/>
    </source>
</evidence>
<dbReference type="PANTHER" id="PTHR39178:SF1">
    <property type="entry name" value="RIBOSOMAL-PROCESSING CYSTEINE PROTEASE PRP"/>
    <property type="match status" value="1"/>
</dbReference>
<keyword evidence="8" id="KW-1185">Reference proteome</keyword>
<keyword evidence="1" id="KW-0690">Ribosome biogenesis</keyword>
<dbReference type="SUPFAM" id="SSF118010">
    <property type="entry name" value="TM1457-like"/>
    <property type="match status" value="1"/>
</dbReference>
<proteinExistence type="inferred from homology"/>
<protein>
    <recommendedName>
        <fullName evidence="6">Ribosomal processing cysteine protease Prp</fullName>
    </recommendedName>
</protein>
<comment type="similarity">
    <text evidence="5">Belongs to the Prp family.</text>
</comment>
<keyword evidence="4" id="KW-0788">Thiol protease</keyword>
<sequence>MVKLDFYKNKDIITGFKIDNHALVEREMIMAGEAYDMICNSVSVLSQSVLIGLDEVLKLNVPYEISNGYIKLDLKELDEDEIQKAQVLLKTFELSIESILISLEQSFGKNKTDQYICVKKEEV</sequence>
<dbReference type="Gene3D" id="3.30.70.1490">
    <property type="entry name" value="Cysteine protease Prp"/>
    <property type="match status" value="1"/>
</dbReference>
<evidence type="ECO:0000256" key="4">
    <source>
        <dbReference type="ARBA" id="ARBA00022807"/>
    </source>
</evidence>
<dbReference type="GO" id="GO:0006508">
    <property type="term" value="P:proteolysis"/>
    <property type="evidence" value="ECO:0007669"/>
    <property type="project" value="UniProtKB-KW"/>
</dbReference>
<evidence type="ECO:0000256" key="6">
    <source>
        <dbReference type="ARBA" id="ARBA00044538"/>
    </source>
</evidence>
<name>A0A410DR51_9CLOT</name>
<dbReference type="EMBL" id="CP025746">
    <property type="protein sequence ID" value="QAA31517.1"/>
    <property type="molecule type" value="Genomic_DNA"/>
</dbReference>
<dbReference type="GO" id="GO:0042254">
    <property type="term" value="P:ribosome biogenesis"/>
    <property type="evidence" value="ECO:0007669"/>
    <property type="project" value="UniProtKB-KW"/>
</dbReference>
<dbReference type="KEGG" id="cmah:C1I91_07625"/>
<keyword evidence="2 7" id="KW-0645">Protease</keyword>
<dbReference type="InterPro" id="IPR007422">
    <property type="entry name" value="Peptidase_Prp"/>
</dbReference>
<evidence type="ECO:0000313" key="7">
    <source>
        <dbReference type="EMBL" id="QAA31517.1"/>
    </source>
</evidence>
<evidence type="ECO:0000256" key="1">
    <source>
        <dbReference type="ARBA" id="ARBA00022517"/>
    </source>
</evidence>
<dbReference type="OrthoDB" id="48998at2"/>
<dbReference type="AlphaFoldDB" id="A0A410DR51"/>
<dbReference type="CDD" id="cd16332">
    <property type="entry name" value="Prp-like"/>
    <property type="match status" value="1"/>
</dbReference>
<evidence type="ECO:0000256" key="2">
    <source>
        <dbReference type="ARBA" id="ARBA00022670"/>
    </source>
</evidence>
<reference evidence="7 8" key="1">
    <citation type="submission" date="2018-01" db="EMBL/GenBank/DDBJ databases">
        <title>Genome Sequencing and Assembly of Anaerobacter polyendosporus strain CT4.</title>
        <authorList>
            <person name="Tachaapaikoon C."/>
            <person name="Sutheeworapong S."/>
            <person name="Jenjaroenpun P."/>
            <person name="Wongsurawat T."/>
            <person name="Nookeaw I."/>
            <person name="Cheawchanlertfa P."/>
            <person name="Kosugi A."/>
            <person name="Cheevadhanarak S."/>
            <person name="Ratanakhanokchai K."/>
        </authorList>
    </citation>
    <scope>NUCLEOTIDE SEQUENCE [LARGE SCALE GENOMIC DNA]</scope>
    <source>
        <strain evidence="7 8">CT4</strain>
    </source>
</reference>
<dbReference type="Pfam" id="PF04327">
    <property type="entry name" value="Peptidase_Prp"/>
    <property type="match status" value="1"/>
</dbReference>
<dbReference type="InterPro" id="IPR036764">
    <property type="entry name" value="Peptidase_Prp_sf"/>
</dbReference>
<evidence type="ECO:0000256" key="5">
    <source>
        <dbReference type="ARBA" id="ARBA00044503"/>
    </source>
</evidence>
<organism evidence="7 8">
    <name type="scientific">Clostridium manihotivorum</name>
    <dbReference type="NCBI Taxonomy" id="2320868"/>
    <lineage>
        <taxon>Bacteria</taxon>
        <taxon>Bacillati</taxon>
        <taxon>Bacillota</taxon>
        <taxon>Clostridia</taxon>
        <taxon>Eubacteriales</taxon>
        <taxon>Clostridiaceae</taxon>
        <taxon>Clostridium</taxon>
    </lineage>
</organism>
<dbReference type="Proteomes" id="UP000286268">
    <property type="component" value="Chromosome"/>
</dbReference>
<dbReference type="NCBIfam" id="NF011127">
    <property type="entry name" value="PRK14553.1-7"/>
    <property type="match status" value="1"/>
</dbReference>
<evidence type="ECO:0000256" key="3">
    <source>
        <dbReference type="ARBA" id="ARBA00022801"/>
    </source>
</evidence>